<accession>A0A0K2TTS1</accession>
<proteinExistence type="predicted"/>
<organism evidence="1">
    <name type="scientific">Lepeophtheirus salmonis</name>
    <name type="common">Salmon louse</name>
    <name type="synonym">Caligus salmonis</name>
    <dbReference type="NCBI Taxonomy" id="72036"/>
    <lineage>
        <taxon>Eukaryota</taxon>
        <taxon>Metazoa</taxon>
        <taxon>Ecdysozoa</taxon>
        <taxon>Arthropoda</taxon>
        <taxon>Crustacea</taxon>
        <taxon>Multicrustacea</taxon>
        <taxon>Hexanauplia</taxon>
        <taxon>Copepoda</taxon>
        <taxon>Siphonostomatoida</taxon>
        <taxon>Caligidae</taxon>
        <taxon>Lepeophtheirus</taxon>
    </lineage>
</organism>
<name>A0A0K2TTS1_LEPSM</name>
<sequence length="51" mass="5938">MSNYGRTSSSKVRKTLKSKVFPTLYLVPESSIRDAETEKSNIKRTKRYLIE</sequence>
<evidence type="ECO:0000313" key="1">
    <source>
        <dbReference type="EMBL" id="CDW29419.1"/>
    </source>
</evidence>
<dbReference type="AlphaFoldDB" id="A0A0K2TTS1"/>
<reference evidence="1" key="1">
    <citation type="submission" date="2014-05" db="EMBL/GenBank/DDBJ databases">
        <authorList>
            <person name="Chronopoulou M."/>
        </authorList>
    </citation>
    <scope>NUCLEOTIDE SEQUENCE</scope>
    <source>
        <tissue evidence="1">Whole organism</tissue>
    </source>
</reference>
<protein>
    <submittedName>
        <fullName evidence="1">Uncharacterized protein</fullName>
    </submittedName>
</protein>
<dbReference type="EMBL" id="HACA01012058">
    <property type="protein sequence ID" value="CDW29419.1"/>
    <property type="molecule type" value="Transcribed_RNA"/>
</dbReference>